<evidence type="ECO:0000259" key="5">
    <source>
        <dbReference type="PROSITE" id="PS50977"/>
    </source>
</evidence>
<dbReference type="InterPro" id="IPR001647">
    <property type="entry name" value="HTH_TetR"/>
</dbReference>
<proteinExistence type="predicted"/>
<evidence type="ECO:0000256" key="1">
    <source>
        <dbReference type="ARBA" id="ARBA00023015"/>
    </source>
</evidence>
<keyword evidence="2 4" id="KW-0238">DNA-binding</keyword>
<evidence type="ECO:0000256" key="3">
    <source>
        <dbReference type="ARBA" id="ARBA00023163"/>
    </source>
</evidence>
<gene>
    <name evidence="6" type="ORF">PPNSA23_11680</name>
</gene>
<feature type="domain" description="HTH tetR-type" evidence="5">
    <location>
        <begin position="9"/>
        <end position="69"/>
    </location>
</feature>
<dbReference type="Gene3D" id="1.10.357.10">
    <property type="entry name" value="Tetracycline Repressor, domain 2"/>
    <property type="match status" value="1"/>
</dbReference>
<evidence type="ECO:0000313" key="7">
    <source>
        <dbReference type="Proteomes" id="UP001628091"/>
    </source>
</evidence>
<evidence type="ECO:0000256" key="4">
    <source>
        <dbReference type="PROSITE-ProRule" id="PRU00335"/>
    </source>
</evidence>
<evidence type="ECO:0000313" key="6">
    <source>
        <dbReference type="EMBL" id="GAB1581225.1"/>
    </source>
</evidence>
<dbReference type="Proteomes" id="UP001628091">
    <property type="component" value="Unassembled WGS sequence"/>
</dbReference>
<protein>
    <submittedName>
        <fullName evidence="6">TetR/AcrR family transcriptional regulator</fullName>
    </submittedName>
</protein>
<dbReference type="Gene3D" id="1.10.10.60">
    <property type="entry name" value="Homeodomain-like"/>
    <property type="match status" value="1"/>
</dbReference>
<dbReference type="InterPro" id="IPR009057">
    <property type="entry name" value="Homeodomain-like_sf"/>
</dbReference>
<accession>A0ABQ0GX29</accession>
<keyword evidence="3" id="KW-0804">Transcription</keyword>
<comment type="caution">
    <text evidence="6">The sequence shown here is derived from an EMBL/GenBank/DDBJ whole genome shotgun (WGS) entry which is preliminary data.</text>
</comment>
<organism evidence="6 7">
    <name type="scientific">Phyllobacterium phragmitis</name>
    <dbReference type="NCBI Taxonomy" id="2670329"/>
    <lineage>
        <taxon>Bacteria</taxon>
        <taxon>Pseudomonadati</taxon>
        <taxon>Pseudomonadota</taxon>
        <taxon>Alphaproteobacteria</taxon>
        <taxon>Hyphomicrobiales</taxon>
        <taxon>Phyllobacteriaceae</taxon>
        <taxon>Phyllobacterium</taxon>
    </lineage>
</organism>
<dbReference type="RefSeq" id="WP_407864098.1">
    <property type="nucleotide sequence ID" value="NZ_BAAFZP010000001.1"/>
</dbReference>
<reference evidence="6 7" key="1">
    <citation type="submission" date="2024-10" db="EMBL/GenBank/DDBJ databases">
        <title>Isolation, draft genome sequencing and identification of Phyllobacterium sp. NSA23, isolated from leaf soil.</title>
        <authorList>
            <person name="Akita H."/>
        </authorList>
    </citation>
    <scope>NUCLEOTIDE SEQUENCE [LARGE SCALE GENOMIC DNA]</scope>
    <source>
        <strain evidence="6 7">NSA23</strain>
    </source>
</reference>
<dbReference type="PANTHER" id="PTHR47506:SF1">
    <property type="entry name" value="HTH-TYPE TRANSCRIPTIONAL REGULATOR YJDC"/>
    <property type="match status" value="1"/>
</dbReference>
<dbReference type="Pfam" id="PF00440">
    <property type="entry name" value="TetR_N"/>
    <property type="match status" value="1"/>
</dbReference>
<name>A0ABQ0GX29_9HYPH</name>
<dbReference type="SUPFAM" id="SSF46689">
    <property type="entry name" value="Homeodomain-like"/>
    <property type="match status" value="1"/>
</dbReference>
<keyword evidence="7" id="KW-1185">Reference proteome</keyword>
<evidence type="ECO:0000256" key="2">
    <source>
        <dbReference type="ARBA" id="ARBA00023125"/>
    </source>
</evidence>
<dbReference type="PROSITE" id="PS50977">
    <property type="entry name" value="HTH_TETR_2"/>
    <property type="match status" value="1"/>
</dbReference>
<dbReference type="PRINTS" id="PR00455">
    <property type="entry name" value="HTHTETR"/>
</dbReference>
<dbReference type="EMBL" id="BAAFZP010000001">
    <property type="protein sequence ID" value="GAB1581225.1"/>
    <property type="molecule type" value="Genomic_DNA"/>
</dbReference>
<dbReference type="PANTHER" id="PTHR47506">
    <property type="entry name" value="TRANSCRIPTIONAL REGULATORY PROTEIN"/>
    <property type="match status" value="1"/>
</dbReference>
<sequence>MSERGRPRSFDRDAALERAMEVFEEKGYDGASMADLTKVMGINSPSLYAAFGCKEALFREAVDLYAARGAAMWDAVPASPTARAGVEHLLRSSAIAFTAGEKPRGCLIVLGVLHEDEDNNGAWRMLRDHRADNLRTLRDRLERAVEEGELPEGLDCLGIASFYMTVQQGMALQARDGATRETLLKIAESAMAGWENLTASAAPQRKD</sequence>
<feature type="DNA-binding region" description="H-T-H motif" evidence="4">
    <location>
        <begin position="32"/>
        <end position="51"/>
    </location>
</feature>
<keyword evidence="1" id="KW-0805">Transcription regulation</keyword>
<dbReference type="InterPro" id="IPR036271">
    <property type="entry name" value="Tet_transcr_reg_TetR-rel_C_sf"/>
</dbReference>
<dbReference type="SUPFAM" id="SSF48498">
    <property type="entry name" value="Tetracyclin repressor-like, C-terminal domain"/>
    <property type="match status" value="1"/>
</dbReference>